<proteinExistence type="predicted"/>
<organism evidence="2">
    <name type="scientific">viral metagenome</name>
    <dbReference type="NCBI Taxonomy" id="1070528"/>
    <lineage>
        <taxon>unclassified sequences</taxon>
        <taxon>metagenomes</taxon>
        <taxon>organismal metagenomes</taxon>
    </lineage>
</organism>
<evidence type="ECO:0000256" key="1">
    <source>
        <dbReference type="SAM" id="Phobius"/>
    </source>
</evidence>
<keyword evidence="1" id="KW-1133">Transmembrane helix</keyword>
<evidence type="ECO:0000313" key="2">
    <source>
        <dbReference type="EMBL" id="QJA55920.1"/>
    </source>
</evidence>
<accession>A0A6M3IEL6</accession>
<reference evidence="2" key="1">
    <citation type="submission" date="2020-03" db="EMBL/GenBank/DDBJ databases">
        <title>The deep terrestrial virosphere.</title>
        <authorList>
            <person name="Holmfeldt K."/>
            <person name="Nilsson E."/>
            <person name="Simone D."/>
            <person name="Lopez-Fernandez M."/>
            <person name="Wu X."/>
            <person name="de Brujin I."/>
            <person name="Lundin D."/>
            <person name="Andersson A."/>
            <person name="Bertilsson S."/>
            <person name="Dopson M."/>
        </authorList>
    </citation>
    <scope>NUCLEOTIDE SEQUENCE</scope>
    <source>
        <strain evidence="2">MM415B01967</strain>
    </source>
</reference>
<sequence length="81" mass="9498">MDTERTGVAMAGYPGRDKFNYERTVMKNKKRCAKCAIRIRHEEEQRIERHNVDDMAGLSFLVLITLIVAGLLFVTFIYFLW</sequence>
<dbReference type="EMBL" id="MT141189">
    <property type="protein sequence ID" value="QJA55920.1"/>
    <property type="molecule type" value="Genomic_DNA"/>
</dbReference>
<feature type="transmembrane region" description="Helical" evidence="1">
    <location>
        <begin position="55"/>
        <end position="80"/>
    </location>
</feature>
<dbReference type="AlphaFoldDB" id="A0A6M3IEL6"/>
<keyword evidence="1" id="KW-0812">Transmembrane</keyword>
<name>A0A6M3IEL6_9ZZZZ</name>
<protein>
    <submittedName>
        <fullName evidence="2">Uncharacterized protein</fullName>
    </submittedName>
</protein>
<gene>
    <name evidence="2" type="ORF">MM415B01967_0015</name>
</gene>
<keyword evidence="1" id="KW-0472">Membrane</keyword>